<proteinExistence type="predicted"/>
<dbReference type="SUPFAM" id="SSF47413">
    <property type="entry name" value="lambda repressor-like DNA-binding domains"/>
    <property type="match status" value="1"/>
</dbReference>
<keyword evidence="4" id="KW-1185">Reference proteome</keyword>
<evidence type="ECO:0000259" key="2">
    <source>
        <dbReference type="PROSITE" id="PS50943"/>
    </source>
</evidence>
<reference evidence="3 4" key="1">
    <citation type="submission" date="2018-07" db="EMBL/GenBank/DDBJ databases">
        <title>Genomic Encyclopedia of Type Strains, Phase IV (KMG-IV): sequencing the most valuable type-strain genomes for metagenomic binning, comparative biology and taxonomic classification.</title>
        <authorList>
            <person name="Goeker M."/>
        </authorList>
    </citation>
    <scope>NUCLEOTIDE SEQUENCE [LARGE SCALE GENOMIC DNA]</scope>
    <source>
        <strain evidence="3 4">DSM 21410</strain>
    </source>
</reference>
<dbReference type="SMART" id="SM00530">
    <property type="entry name" value="HTH_XRE"/>
    <property type="match status" value="1"/>
</dbReference>
<dbReference type="Pfam" id="PF01381">
    <property type="entry name" value="HTH_3"/>
    <property type="match status" value="1"/>
</dbReference>
<accession>A0A368ZU35</accession>
<evidence type="ECO:0000313" key="4">
    <source>
        <dbReference type="Proteomes" id="UP000253517"/>
    </source>
</evidence>
<name>A0A368ZU35_9FLAO</name>
<dbReference type="PANTHER" id="PTHR46558">
    <property type="entry name" value="TRACRIPTIONAL REGULATORY PROTEIN-RELATED-RELATED"/>
    <property type="match status" value="1"/>
</dbReference>
<organism evidence="3 4">
    <name type="scientific">Schleiferia thermophila</name>
    <dbReference type="NCBI Taxonomy" id="884107"/>
    <lineage>
        <taxon>Bacteria</taxon>
        <taxon>Pseudomonadati</taxon>
        <taxon>Bacteroidota</taxon>
        <taxon>Flavobacteriia</taxon>
        <taxon>Flavobacteriales</taxon>
        <taxon>Schleiferiaceae</taxon>
        <taxon>Schleiferia</taxon>
    </lineage>
</organism>
<sequence>MTVGEKIKQVRKEKGLQQKAVALEIGLDQSNYNKIENGRREPSVEVLQKLSVIFGVTVDDLLNPDNNQPSPVTVEDKTVTEKIRLIEQLEDEDKNVIYKMLDTMLTKKKFQDFFQQNIATK</sequence>
<dbReference type="InterPro" id="IPR001387">
    <property type="entry name" value="Cro/C1-type_HTH"/>
</dbReference>
<dbReference type="InterPro" id="IPR010982">
    <property type="entry name" value="Lambda_DNA-bd_dom_sf"/>
</dbReference>
<dbReference type="Gene3D" id="1.10.260.40">
    <property type="entry name" value="lambda repressor-like DNA-binding domains"/>
    <property type="match status" value="1"/>
</dbReference>
<comment type="caution">
    <text evidence="3">The sequence shown here is derived from an EMBL/GenBank/DDBJ whole genome shotgun (WGS) entry which is preliminary data.</text>
</comment>
<dbReference type="GO" id="GO:0003677">
    <property type="term" value="F:DNA binding"/>
    <property type="evidence" value="ECO:0007669"/>
    <property type="project" value="UniProtKB-KW"/>
</dbReference>
<feature type="domain" description="HTH cro/C1-type" evidence="2">
    <location>
        <begin position="7"/>
        <end position="61"/>
    </location>
</feature>
<dbReference type="Proteomes" id="UP000253517">
    <property type="component" value="Unassembled WGS sequence"/>
</dbReference>
<dbReference type="PANTHER" id="PTHR46558:SF11">
    <property type="entry name" value="HTH-TYPE TRANSCRIPTIONAL REGULATOR XRE"/>
    <property type="match status" value="1"/>
</dbReference>
<gene>
    <name evidence="3" type="ORF">DES35_1153</name>
</gene>
<dbReference type="PROSITE" id="PS50943">
    <property type="entry name" value="HTH_CROC1"/>
    <property type="match status" value="1"/>
</dbReference>
<keyword evidence="1 3" id="KW-0238">DNA-binding</keyword>
<dbReference type="EMBL" id="QPJS01000015">
    <property type="protein sequence ID" value="RCX00490.1"/>
    <property type="molecule type" value="Genomic_DNA"/>
</dbReference>
<evidence type="ECO:0000313" key="3">
    <source>
        <dbReference type="EMBL" id="RCX00490.1"/>
    </source>
</evidence>
<dbReference type="CDD" id="cd00093">
    <property type="entry name" value="HTH_XRE"/>
    <property type="match status" value="1"/>
</dbReference>
<protein>
    <submittedName>
        <fullName evidence="3">DNA-binding XRE family transcriptional regulator</fullName>
    </submittedName>
</protein>
<evidence type="ECO:0000256" key="1">
    <source>
        <dbReference type="ARBA" id="ARBA00023125"/>
    </source>
</evidence>
<dbReference type="AlphaFoldDB" id="A0A368ZU35"/>
<dbReference type="RefSeq" id="WP_114366614.1">
    <property type="nucleotide sequence ID" value="NZ_BHZF01000010.1"/>
</dbReference>